<evidence type="ECO:0000256" key="5">
    <source>
        <dbReference type="ARBA" id="ARBA00023187"/>
    </source>
</evidence>
<evidence type="ECO:0000313" key="10">
    <source>
        <dbReference type="Proteomes" id="UP000807716"/>
    </source>
</evidence>
<comment type="subcellular location">
    <subcellularLocation>
        <location evidence="1">Nucleus</location>
    </subcellularLocation>
</comment>
<organism evidence="9 10">
    <name type="scientific">Actinomortierella ambigua</name>
    <dbReference type="NCBI Taxonomy" id="1343610"/>
    <lineage>
        <taxon>Eukaryota</taxon>
        <taxon>Fungi</taxon>
        <taxon>Fungi incertae sedis</taxon>
        <taxon>Mucoromycota</taxon>
        <taxon>Mortierellomycotina</taxon>
        <taxon>Mortierellomycetes</taxon>
        <taxon>Mortierellales</taxon>
        <taxon>Mortierellaceae</taxon>
        <taxon>Actinomortierella</taxon>
    </lineage>
</organism>
<evidence type="ECO:0000256" key="8">
    <source>
        <dbReference type="SAM" id="MobiDB-lite"/>
    </source>
</evidence>
<evidence type="ECO:0000256" key="2">
    <source>
        <dbReference type="ARBA" id="ARBA00010788"/>
    </source>
</evidence>
<proteinExistence type="inferred from homology"/>
<keyword evidence="7" id="KW-0175">Coiled coil</keyword>
<evidence type="ECO:0000256" key="6">
    <source>
        <dbReference type="ARBA" id="ARBA00023242"/>
    </source>
</evidence>
<evidence type="ECO:0000256" key="7">
    <source>
        <dbReference type="SAM" id="Coils"/>
    </source>
</evidence>
<protein>
    <recommendedName>
        <fullName evidence="11">Breast carcinoma amplified sequence 2</fullName>
    </recommendedName>
</protein>
<dbReference type="EMBL" id="JAAAJB010000954">
    <property type="protein sequence ID" value="KAG0249708.1"/>
    <property type="molecule type" value="Genomic_DNA"/>
</dbReference>
<dbReference type="Pfam" id="PF05700">
    <property type="entry name" value="BCAS2"/>
    <property type="match status" value="1"/>
</dbReference>
<dbReference type="PANTHER" id="PTHR13296:SF0">
    <property type="entry name" value="PRE-MRNA-SPLICING FACTOR SPF27"/>
    <property type="match status" value="1"/>
</dbReference>
<evidence type="ECO:0000313" key="9">
    <source>
        <dbReference type="EMBL" id="KAG0249708.1"/>
    </source>
</evidence>
<feature type="coiled-coil region" evidence="7">
    <location>
        <begin position="122"/>
        <end position="181"/>
    </location>
</feature>
<evidence type="ECO:0000256" key="1">
    <source>
        <dbReference type="ARBA" id="ARBA00004123"/>
    </source>
</evidence>
<feature type="region of interest" description="Disordered" evidence="8">
    <location>
        <begin position="71"/>
        <end position="98"/>
    </location>
</feature>
<keyword evidence="3" id="KW-0507">mRNA processing</keyword>
<dbReference type="AlphaFoldDB" id="A0A9P6PQ00"/>
<comment type="similarity">
    <text evidence="2">Belongs to the SPF27 family.</text>
</comment>
<comment type="caution">
    <text evidence="9">The sequence shown here is derived from an EMBL/GenBank/DDBJ whole genome shotgun (WGS) entry which is preliminary data.</text>
</comment>
<dbReference type="GO" id="GO:0071011">
    <property type="term" value="C:precatalytic spliceosome"/>
    <property type="evidence" value="ECO:0007669"/>
    <property type="project" value="TreeGrafter"/>
</dbReference>
<evidence type="ECO:0008006" key="11">
    <source>
        <dbReference type="Google" id="ProtNLM"/>
    </source>
</evidence>
<dbReference type="GO" id="GO:0008380">
    <property type="term" value="P:RNA splicing"/>
    <property type="evidence" value="ECO:0007669"/>
    <property type="project" value="UniProtKB-KW"/>
</dbReference>
<accession>A0A9P6PQ00</accession>
<gene>
    <name evidence="9" type="ORF">DFQ27_009841</name>
</gene>
<evidence type="ECO:0000256" key="3">
    <source>
        <dbReference type="ARBA" id="ARBA00022664"/>
    </source>
</evidence>
<dbReference type="Proteomes" id="UP000807716">
    <property type="component" value="Unassembled WGS sequence"/>
</dbReference>
<evidence type="ECO:0000256" key="4">
    <source>
        <dbReference type="ARBA" id="ARBA00022728"/>
    </source>
</evidence>
<dbReference type="GO" id="GO:0006397">
    <property type="term" value="P:mRNA processing"/>
    <property type="evidence" value="ECO:0007669"/>
    <property type="project" value="UniProtKB-KW"/>
</dbReference>
<dbReference type="InterPro" id="IPR008409">
    <property type="entry name" value="SPF27"/>
</dbReference>
<keyword evidence="5" id="KW-0508">mRNA splicing</keyword>
<keyword evidence="6" id="KW-0539">Nucleus</keyword>
<dbReference type="PANTHER" id="PTHR13296">
    <property type="entry name" value="BCAS2 PROTEIN"/>
    <property type="match status" value="1"/>
</dbReference>
<keyword evidence="4" id="KW-0747">Spliceosome</keyword>
<name>A0A9P6PQ00_9FUNG</name>
<feature type="compositionally biased region" description="Low complexity" evidence="8">
    <location>
        <begin position="87"/>
        <end position="98"/>
    </location>
</feature>
<reference evidence="9" key="1">
    <citation type="journal article" date="2020" name="Fungal Divers.">
        <title>Resolving the Mortierellaceae phylogeny through synthesis of multi-gene phylogenetics and phylogenomics.</title>
        <authorList>
            <person name="Vandepol N."/>
            <person name="Liber J."/>
            <person name="Desiro A."/>
            <person name="Na H."/>
            <person name="Kennedy M."/>
            <person name="Barry K."/>
            <person name="Grigoriev I.V."/>
            <person name="Miller A.N."/>
            <person name="O'Donnell K."/>
            <person name="Stajich J.E."/>
            <person name="Bonito G."/>
        </authorList>
    </citation>
    <scope>NUCLEOTIDE SEQUENCE</scope>
    <source>
        <strain evidence="9">BC1065</strain>
    </source>
</reference>
<keyword evidence="10" id="KW-1185">Reference proteome</keyword>
<dbReference type="OrthoDB" id="205794at2759"/>
<dbReference type="GO" id="GO:0000974">
    <property type="term" value="C:Prp19 complex"/>
    <property type="evidence" value="ECO:0007669"/>
    <property type="project" value="TreeGrafter"/>
</dbReference>
<dbReference type="GO" id="GO:0071013">
    <property type="term" value="C:catalytic step 2 spliceosome"/>
    <property type="evidence" value="ECO:0007669"/>
    <property type="project" value="TreeGrafter"/>
</dbReference>
<sequence length="247" mass="28001">MTSTANYIDALPYVDRQIDEPGVRTQVEKLIAAEMKRMPKPKDASTLYPDIDLFKDNELILQELERVRKGKPMDPLDLTRYQLQPPSSTEDSSATSSTTIPAAISGVSEQLPAGHDLWLQAVSNANAQLEHQDQRLLNLELLSKYGPNSWNIHNYQLEYELSQLQQQLEASRQRVLDLNKLRKRDQTEAGQTLARLEHQWAERVSASLQVNVAAASLQMELDQLKAYEARLRAELGLDKEEQLAKPV</sequence>